<dbReference type="Gene3D" id="3.40.50.1000">
    <property type="entry name" value="HAD superfamily/HAD-like"/>
    <property type="match status" value="1"/>
</dbReference>
<dbReference type="PROSITE" id="PS00154">
    <property type="entry name" value="ATPASE_E1_E2"/>
    <property type="match status" value="1"/>
</dbReference>
<dbReference type="SUPFAM" id="SSF81665">
    <property type="entry name" value="Calcium ATPase, transmembrane domain M"/>
    <property type="match status" value="1"/>
</dbReference>
<evidence type="ECO:0000256" key="1">
    <source>
        <dbReference type="ARBA" id="ARBA00004141"/>
    </source>
</evidence>
<dbReference type="EMBL" id="JAEUBF010000845">
    <property type="protein sequence ID" value="KAH3674586.1"/>
    <property type="molecule type" value="Genomic_DNA"/>
</dbReference>
<name>A0A9P8TDR5_9ASCO</name>
<feature type="coiled-coil region" evidence="17">
    <location>
        <begin position="857"/>
        <end position="884"/>
    </location>
</feature>
<dbReference type="GO" id="GO:0006892">
    <property type="term" value="P:post-Golgi vesicle-mediated transport"/>
    <property type="evidence" value="ECO:0007669"/>
    <property type="project" value="TreeGrafter"/>
</dbReference>
<evidence type="ECO:0000256" key="10">
    <source>
        <dbReference type="ARBA" id="ARBA00023136"/>
    </source>
</evidence>
<dbReference type="InterPro" id="IPR006539">
    <property type="entry name" value="P-type_ATPase_IV"/>
</dbReference>
<comment type="caution">
    <text evidence="21">The sequence shown here is derived from an EMBL/GenBank/DDBJ whole genome shotgun (WGS) entry which is preliminary data.</text>
</comment>
<feature type="binding site" evidence="14">
    <location>
        <position position="1058"/>
    </location>
    <ligand>
        <name>ATP</name>
        <dbReference type="ChEBI" id="CHEBI:30616"/>
    </ligand>
</feature>
<evidence type="ECO:0000256" key="2">
    <source>
        <dbReference type="ARBA" id="ARBA00008109"/>
    </source>
</evidence>
<evidence type="ECO:0000256" key="11">
    <source>
        <dbReference type="ARBA" id="ARBA00034036"/>
    </source>
</evidence>
<feature type="domain" description="P-type ATPase C-terminal" evidence="20">
    <location>
        <begin position="1199"/>
        <end position="1450"/>
    </location>
</feature>
<feature type="transmembrane region" description="Helical" evidence="16">
    <location>
        <begin position="1313"/>
        <end position="1333"/>
    </location>
</feature>
<dbReference type="SUPFAM" id="SSF56784">
    <property type="entry name" value="HAD-like"/>
    <property type="match status" value="1"/>
</dbReference>
<proteinExistence type="inferred from homology"/>
<evidence type="ECO:0000256" key="9">
    <source>
        <dbReference type="ARBA" id="ARBA00022989"/>
    </source>
</evidence>
<dbReference type="EC" id="7.6.2.1" evidence="16"/>
<comment type="catalytic activity">
    <reaction evidence="12">
        <text>a 1,2-diacyl-sn-glycero-3-phosphoethanolamine(out) + ATP + H2O = a 1,2-diacyl-sn-glycero-3-phosphoethanolamine(in) + ADP + phosphate + H(+)</text>
        <dbReference type="Rhea" id="RHEA:66132"/>
        <dbReference type="ChEBI" id="CHEBI:15377"/>
        <dbReference type="ChEBI" id="CHEBI:15378"/>
        <dbReference type="ChEBI" id="CHEBI:30616"/>
        <dbReference type="ChEBI" id="CHEBI:43474"/>
        <dbReference type="ChEBI" id="CHEBI:64612"/>
        <dbReference type="ChEBI" id="CHEBI:456216"/>
    </reaction>
    <physiologicalReaction direction="left-to-right" evidence="12">
        <dbReference type="Rhea" id="RHEA:66133"/>
    </physiologicalReaction>
</comment>
<feature type="binding site" evidence="15">
    <location>
        <position position="612"/>
    </location>
    <ligand>
        <name>Mg(2+)</name>
        <dbReference type="ChEBI" id="CHEBI:18420"/>
    </ligand>
</feature>
<dbReference type="GO" id="GO:0005802">
    <property type="term" value="C:trans-Golgi network"/>
    <property type="evidence" value="ECO:0007669"/>
    <property type="project" value="TreeGrafter"/>
</dbReference>
<evidence type="ECO:0000256" key="15">
    <source>
        <dbReference type="PIRSR" id="PIRSR606539-3"/>
    </source>
</evidence>
<evidence type="ECO:0000256" key="13">
    <source>
        <dbReference type="PIRSR" id="PIRSR606539-1"/>
    </source>
</evidence>
<dbReference type="InterPro" id="IPR036412">
    <property type="entry name" value="HAD-like_sf"/>
</dbReference>
<feature type="binding site" evidence="14">
    <location>
        <position position="841"/>
    </location>
    <ligand>
        <name>ATP</name>
        <dbReference type="ChEBI" id="CHEBI:30616"/>
    </ligand>
</feature>
<feature type="binding site" evidence="14">
    <location>
        <position position="1059"/>
    </location>
    <ligand>
        <name>ATP</name>
        <dbReference type="ChEBI" id="CHEBI:30616"/>
    </ligand>
</feature>
<dbReference type="InterPro" id="IPR023214">
    <property type="entry name" value="HAD_sf"/>
</dbReference>
<keyword evidence="8 16" id="KW-1278">Translocase</keyword>
<feature type="transmembrane region" description="Helical" evidence="16">
    <location>
        <begin position="1345"/>
        <end position="1362"/>
    </location>
</feature>
<feature type="binding site" evidence="14">
    <location>
        <position position="1146"/>
    </location>
    <ligand>
        <name>ATP</name>
        <dbReference type="ChEBI" id="CHEBI:30616"/>
    </ligand>
</feature>
<comment type="similarity">
    <text evidence="2 16">Belongs to the cation transport ATPase (P-type) (TC 3.A.3) family. Type IV subfamily.</text>
</comment>
<feature type="transmembrane region" description="Helical" evidence="16">
    <location>
        <begin position="1420"/>
        <end position="1440"/>
    </location>
</feature>
<dbReference type="GO" id="GO:0000287">
    <property type="term" value="F:magnesium ion binding"/>
    <property type="evidence" value="ECO:0007669"/>
    <property type="project" value="UniProtKB-UniRule"/>
</dbReference>
<feature type="compositionally biased region" description="Basic and acidic residues" evidence="18">
    <location>
        <begin position="72"/>
        <end position="83"/>
    </location>
</feature>
<feature type="region of interest" description="Disordered" evidence="18">
    <location>
        <begin position="1"/>
        <end position="25"/>
    </location>
</feature>
<feature type="transmembrane region" description="Helical" evidence="16">
    <location>
        <begin position="498"/>
        <end position="519"/>
    </location>
</feature>
<feature type="region of interest" description="Disordered" evidence="18">
    <location>
        <begin position="685"/>
        <end position="707"/>
    </location>
</feature>
<evidence type="ECO:0000256" key="14">
    <source>
        <dbReference type="PIRSR" id="PIRSR606539-2"/>
    </source>
</evidence>
<evidence type="ECO:0000259" key="19">
    <source>
        <dbReference type="Pfam" id="PF16209"/>
    </source>
</evidence>
<reference evidence="21" key="1">
    <citation type="journal article" date="2021" name="Open Biol.">
        <title>Shared evolutionary footprints suggest mitochondrial oxidative damage underlies multiple complex I losses in fungi.</title>
        <authorList>
            <person name="Schikora-Tamarit M.A."/>
            <person name="Marcet-Houben M."/>
            <person name="Nosek J."/>
            <person name="Gabaldon T."/>
        </authorList>
    </citation>
    <scope>NUCLEOTIDE SEQUENCE</scope>
    <source>
        <strain evidence="21">CBS6341</strain>
    </source>
</reference>
<evidence type="ECO:0000259" key="20">
    <source>
        <dbReference type="Pfam" id="PF16212"/>
    </source>
</evidence>
<keyword evidence="17" id="KW-0175">Coiled coil</keyword>
<dbReference type="SFLD" id="SFLDS00003">
    <property type="entry name" value="Haloacid_Dehalogenase"/>
    <property type="match status" value="1"/>
</dbReference>
<feature type="domain" description="P-type ATPase N-terminal" evidence="19">
    <location>
        <begin position="176"/>
        <end position="234"/>
    </location>
</feature>
<evidence type="ECO:0000256" key="16">
    <source>
        <dbReference type="RuleBase" id="RU362033"/>
    </source>
</evidence>
<dbReference type="InterPro" id="IPR023299">
    <property type="entry name" value="ATPase_P-typ_cyto_dom_N"/>
</dbReference>
<sequence>MSQNLNQTQIQQDHQDLQKQQRRKRGYSLRSQLFFKNADKFQPDLESGFNNQEQDINDVELESFDNTVNHDSQQKDQQYRDQSHGSINNNENKNLNDIELDNDDEIRQRTRLPIRKAYAGQRGKIQERFTTIKNFVLNIRPYKNSKDGRKIPISILKDYNQSNYQLNEKGDLIDERYNQPYLNNTISSSRYSLYSFLPKQLYAQFSKIANIYFMTVSILQMIPSWSTTGTYTTIIPLLVFISISMLREAFDDWRRNVQDKRENNNFTQIMTFKDNVLPQELKKNHKRIPLTKTISQTSVAELNPDKYREEETEIIRNNDNISDEMLNQPNTFNRRNFLDYLDLKIGPIKWKHIKVGDIIKLKQDEPVPADIIILTSDGENENEVFVETMDLDGETNLKSKSPLPKVSEIVNTATGLKNFKADVIVEDPNLDLYNFEGNLTFANETYPLGPENVIYRGSIIRNTQNVVGLVIFTGEETKIRMNAIKNPRTKAPKLQKSINIIVGFMVLVVVSLSLFSFMAQRINLKHTKFKAWYIYNQEAGVIPTIMSFVIMYNTLIPLSLYVTTEFIKLVQMMFLHWDIDMYHQPSDTPCEARTATILEELGQVSYIFSDKTGTLTDNLMVFRKFSIGGTAWLHETECGENKGDDTDGHIDETQSIGYKETESPRISVDLRSSHTRYSGRPSLAAALSTRNSMSSKEANTNPIKEKDYNGDLEMKTTLDLLEYIQQNPNSLFSKRATFFILSLALCHTCLPKTIDGETEDIEYQSSSPDELALVLAARDMGFVVFSKNLKELTIRTYPNGFDEDPVDKIYEVLNVVEFTSSRKRMSIIVKFPDGRICMICKGADNIILERLKNTELADKLKDDLEEQTQARKAHEAEVVLKQRKSIDVTPRKSFQFGNPRPSFAASVASIDDLVQTSRYEQNEIDDVVAESRKSLHLQQRKKYNIKSTSDYIGNILNEEYVLERTLQHIEEFSTEGLRTLLYGYKWLQNEEYERWAFDYASAKTSLADRSKLIEQVGGVLENNLELLGATAIEDKLQEGVSDTIGKLNRAGIKLWMLTGDKRETAINIGYSCKLIKDYSTLVVLDSKDKDVITKMNAAELEISNGNVAHCVVVIDGATLADFEADNTSLSMLISLCTKTDSVIVCRASPSQKALMVSSIRNLDKKIVTLAIGDGANDIAMIQSADIGIGITGKEGLQAARCSDYSIAQFRYLQKLLLVHGRYNYIRTSKFVLATFYKEVMFYLSQAIFQRNTMWTGTSLYEPWSLSMFNTLFSSLTVLCIGMFEKDLQPATLIAVPELYEMGRLSQAFNLKIFLCWMIISTTTSLMICFTSWSLWGNSATLDNNIYPLGVLSYTAIVFTVNIKFQFLEQRNITYLNFLAVGISCLGWLVWCCILPALYKPTTSKIYDVKKGLYWKFGKDITFWATLLILVVIALLYDTLLKVFRNWVFPSNVDEFQIYEKKIDIRKNIEIEAYDQMKQSWTWPKDHSSIKKLSNINYTRKRKNTVTLKTELPPGTPSRVKLASAIQNDGIYETEVLPSGKIIKRKIKDSSVDKLGKKLKFIRFKTDQQDGKDNIDGNDEDIEELIRERVKNLN</sequence>
<feature type="binding site" evidence="14">
    <location>
        <position position="1152"/>
    </location>
    <ligand>
        <name>ATP</name>
        <dbReference type="ChEBI" id="CHEBI:30616"/>
    </ligand>
</feature>
<comment type="cofactor">
    <cofactor evidence="15">
        <name>Mg(2+)</name>
        <dbReference type="ChEBI" id="CHEBI:18420"/>
    </cofactor>
</comment>
<dbReference type="SFLD" id="SFLDG00002">
    <property type="entry name" value="C1.7:_P-type_atpase_like"/>
    <property type="match status" value="1"/>
</dbReference>
<keyword evidence="3 16" id="KW-0812">Transmembrane</keyword>
<dbReference type="InterPro" id="IPR044492">
    <property type="entry name" value="P_typ_ATPase_HD_dom"/>
</dbReference>
<dbReference type="NCBIfam" id="TIGR01494">
    <property type="entry name" value="ATPase_P-type"/>
    <property type="match status" value="1"/>
</dbReference>
<keyword evidence="7 15" id="KW-0460">Magnesium</keyword>
<dbReference type="InterPro" id="IPR018303">
    <property type="entry name" value="ATPase_P-typ_P_site"/>
</dbReference>
<evidence type="ECO:0000313" key="22">
    <source>
        <dbReference type="Proteomes" id="UP000769528"/>
    </source>
</evidence>
<accession>A0A9P8TDR5</accession>
<dbReference type="SUPFAM" id="SSF81660">
    <property type="entry name" value="Metal cation-transporting ATPase, ATP-binding domain N"/>
    <property type="match status" value="1"/>
</dbReference>
<feature type="transmembrane region" description="Helical" evidence="16">
    <location>
        <begin position="1374"/>
        <end position="1398"/>
    </location>
</feature>
<evidence type="ECO:0000256" key="12">
    <source>
        <dbReference type="ARBA" id="ARBA00049128"/>
    </source>
</evidence>
<evidence type="ECO:0000256" key="5">
    <source>
        <dbReference type="ARBA" id="ARBA00022741"/>
    </source>
</evidence>
<dbReference type="Pfam" id="PF13246">
    <property type="entry name" value="Cation_ATPase"/>
    <property type="match status" value="1"/>
</dbReference>
<dbReference type="SUPFAM" id="SSF81653">
    <property type="entry name" value="Calcium ATPase, transduction domain A"/>
    <property type="match status" value="1"/>
</dbReference>
<dbReference type="FunFam" id="3.40.1110.10:FF:000090">
    <property type="entry name" value="Phospholipid-transporting ATPase"/>
    <property type="match status" value="1"/>
</dbReference>
<dbReference type="Gene3D" id="2.70.150.10">
    <property type="entry name" value="Calcium-transporting ATPase, cytoplasmic transduction domain A"/>
    <property type="match status" value="1"/>
</dbReference>
<feature type="transmembrane region" description="Helical" evidence="16">
    <location>
        <begin position="539"/>
        <end position="563"/>
    </location>
</feature>
<feature type="binding site" evidence="14">
    <location>
        <position position="1177"/>
    </location>
    <ligand>
        <name>ATP</name>
        <dbReference type="ChEBI" id="CHEBI:30616"/>
    </ligand>
</feature>
<dbReference type="InterPro" id="IPR023298">
    <property type="entry name" value="ATPase_P-typ_TM_dom_sf"/>
</dbReference>
<feature type="binding site" evidence="14">
    <location>
        <position position="818"/>
    </location>
    <ligand>
        <name>ATP</name>
        <dbReference type="ChEBI" id="CHEBI:30616"/>
    </ligand>
</feature>
<feature type="region of interest" description="Disordered" evidence="18">
    <location>
        <begin position="71"/>
        <end position="97"/>
    </location>
</feature>
<keyword evidence="4 15" id="KW-0479">Metal-binding</keyword>
<feature type="compositionally biased region" description="Low complexity" evidence="18">
    <location>
        <begin position="87"/>
        <end position="97"/>
    </location>
</feature>
<feature type="binding site" evidence="14">
    <location>
        <position position="612"/>
    </location>
    <ligand>
        <name>ATP</name>
        <dbReference type="ChEBI" id="CHEBI:30616"/>
    </ligand>
</feature>
<comment type="catalytic activity">
    <reaction evidence="11 16">
        <text>ATP + H2O + phospholipidSide 1 = ADP + phosphate + phospholipidSide 2.</text>
        <dbReference type="EC" id="7.6.2.1"/>
    </reaction>
</comment>
<feature type="binding site" evidence="15">
    <location>
        <position position="1177"/>
    </location>
    <ligand>
        <name>Mg(2+)</name>
        <dbReference type="ChEBI" id="CHEBI:18420"/>
    </ligand>
</feature>
<feature type="binding site" evidence="14">
    <location>
        <position position="1060"/>
    </location>
    <ligand>
        <name>ATP</name>
        <dbReference type="ChEBI" id="CHEBI:30616"/>
    </ligand>
</feature>
<dbReference type="GO" id="GO:0140346">
    <property type="term" value="F:phosphatidylserine flippase activity"/>
    <property type="evidence" value="ECO:0007669"/>
    <property type="project" value="UniProtKB-ARBA"/>
</dbReference>
<evidence type="ECO:0000256" key="4">
    <source>
        <dbReference type="ARBA" id="ARBA00022723"/>
    </source>
</evidence>
<evidence type="ECO:0000256" key="3">
    <source>
        <dbReference type="ARBA" id="ARBA00022692"/>
    </source>
</evidence>
<dbReference type="SFLD" id="SFLDF00027">
    <property type="entry name" value="p-type_atpase"/>
    <property type="match status" value="1"/>
</dbReference>
<dbReference type="InterPro" id="IPR032631">
    <property type="entry name" value="P-type_ATPase_N"/>
</dbReference>
<dbReference type="FunFam" id="3.40.50.1000:FF:000172">
    <property type="entry name" value="Phospholipid-transporting ATPase"/>
    <property type="match status" value="1"/>
</dbReference>
<feature type="binding site" evidence="14">
    <location>
        <position position="611"/>
    </location>
    <ligand>
        <name>ATP</name>
        <dbReference type="ChEBI" id="CHEBI:30616"/>
    </ligand>
</feature>
<evidence type="ECO:0000256" key="6">
    <source>
        <dbReference type="ARBA" id="ARBA00022840"/>
    </source>
</evidence>
<evidence type="ECO:0000256" key="7">
    <source>
        <dbReference type="ARBA" id="ARBA00022842"/>
    </source>
</evidence>
<evidence type="ECO:0000256" key="18">
    <source>
        <dbReference type="SAM" id="MobiDB-lite"/>
    </source>
</evidence>
<dbReference type="PANTHER" id="PTHR24092:SF174">
    <property type="entry name" value="PHOSPHOLIPID-TRANSPORTING ATPASE DNF3-RELATED"/>
    <property type="match status" value="1"/>
</dbReference>
<feature type="binding site" evidence="14">
    <location>
        <position position="978"/>
    </location>
    <ligand>
        <name>ATP</name>
        <dbReference type="ChEBI" id="CHEBI:30616"/>
    </ligand>
</feature>
<dbReference type="Pfam" id="PF16212">
    <property type="entry name" value="PhoLip_ATPase_C"/>
    <property type="match status" value="1"/>
</dbReference>
<feature type="binding site" evidence="14">
    <location>
        <position position="770"/>
    </location>
    <ligand>
        <name>ATP</name>
        <dbReference type="ChEBI" id="CHEBI:30616"/>
    </ligand>
</feature>
<feature type="binding site" evidence="14">
    <location>
        <position position="610"/>
    </location>
    <ligand>
        <name>ATP</name>
        <dbReference type="ChEBI" id="CHEBI:30616"/>
    </ligand>
</feature>
<keyword evidence="22" id="KW-1185">Reference proteome</keyword>
<keyword evidence="6 14" id="KW-0067">ATP-binding</keyword>
<evidence type="ECO:0000313" key="21">
    <source>
        <dbReference type="EMBL" id="KAH3674586.1"/>
    </source>
</evidence>
<dbReference type="OrthoDB" id="377733at2759"/>
<keyword evidence="10 16" id="KW-0472">Membrane</keyword>
<reference evidence="21" key="2">
    <citation type="submission" date="2021-01" db="EMBL/GenBank/DDBJ databases">
        <authorList>
            <person name="Schikora-Tamarit M.A."/>
        </authorList>
    </citation>
    <scope>NUCLEOTIDE SEQUENCE</scope>
    <source>
        <strain evidence="21">CBS6341</strain>
    </source>
</reference>
<evidence type="ECO:0000256" key="17">
    <source>
        <dbReference type="SAM" id="Coils"/>
    </source>
</evidence>
<organism evidence="21 22">
    <name type="scientific">Wickerhamomyces mucosus</name>
    <dbReference type="NCBI Taxonomy" id="1378264"/>
    <lineage>
        <taxon>Eukaryota</taxon>
        <taxon>Fungi</taxon>
        <taxon>Dikarya</taxon>
        <taxon>Ascomycota</taxon>
        <taxon>Saccharomycotina</taxon>
        <taxon>Saccharomycetes</taxon>
        <taxon>Phaffomycetales</taxon>
        <taxon>Wickerhamomycetaceae</taxon>
        <taxon>Wickerhamomyces</taxon>
    </lineage>
</organism>
<dbReference type="Gene3D" id="3.40.1110.10">
    <property type="entry name" value="Calcium-transporting ATPase, cytoplasmic domain N"/>
    <property type="match status" value="1"/>
</dbReference>
<dbReference type="Pfam" id="PF16209">
    <property type="entry name" value="PhoLip_ATPase_N"/>
    <property type="match status" value="1"/>
</dbReference>
<dbReference type="PANTHER" id="PTHR24092">
    <property type="entry name" value="PROBABLE PHOSPHOLIPID-TRANSPORTING ATPASE"/>
    <property type="match status" value="1"/>
</dbReference>
<dbReference type="Proteomes" id="UP000769528">
    <property type="component" value="Unassembled WGS sequence"/>
</dbReference>
<comment type="subcellular location">
    <subcellularLocation>
        <location evidence="1 16">Membrane</location>
        <topology evidence="1 16">Multi-pass membrane protein</topology>
    </subcellularLocation>
</comment>
<dbReference type="GO" id="GO:0005886">
    <property type="term" value="C:plasma membrane"/>
    <property type="evidence" value="ECO:0007669"/>
    <property type="project" value="TreeGrafter"/>
</dbReference>
<feature type="binding site" evidence="15">
    <location>
        <position position="610"/>
    </location>
    <ligand>
        <name>Mg(2+)</name>
        <dbReference type="ChEBI" id="CHEBI:18420"/>
    </ligand>
</feature>
<gene>
    <name evidence="21" type="ORF">WICMUC_003132</name>
</gene>
<dbReference type="InterPro" id="IPR008250">
    <property type="entry name" value="ATPase_P-typ_transduc_dom_A_sf"/>
</dbReference>
<dbReference type="GO" id="GO:0016887">
    <property type="term" value="F:ATP hydrolysis activity"/>
    <property type="evidence" value="ECO:0007669"/>
    <property type="project" value="InterPro"/>
</dbReference>
<dbReference type="NCBIfam" id="TIGR01652">
    <property type="entry name" value="ATPase-Plipid"/>
    <property type="match status" value="2"/>
</dbReference>
<dbReference type="GO" id="GO:0032456">
    <property type="term" value="P:endocytic recycling"/>
    <property type="evidence" value="ECO:0007669"/>
    <property type="project" value="TreeGrafter"/>
</dbReference>
<dbReference type="GO" id="GO:0005524">
    <property type="term" value="F:ATP binding"/>
    <property type="evidence" value="ECO:0007669"/>
    <property type="project" value="UniProtKB-UniRule"/>
</dbReference>
<feature type="compositionally biased region" description="Polar residues" evidence="18">
    <location>
        <begin position="688"/>
        <end position="702"/>
    </location>
</feature>
<feature type="active site" description="4-aspartylphosphate intermediate" evidence="13">
    <location>
        <position position="610"/>
    </location>
</feature>
<dbReference type="PRINTS" id="PR00119">
    <property type="entry name" value="CATATPASE"/>
</dbReference>
<evidence type="ECO:0000256" key="8">
    <source>
        <dbReference type="ARBA" id="ARBA00022967"/>
    </source>
</evidence>
<dbReference type="InterPro" id="IPR001757">
    <property type="entry name" value="P_typ_ATPase"/>
</dbReference>
<feature type="compositionally biased region" description="Low complexity" evidence="18">
    <location>
        <begin position="1"/>
        <end position="12"/>
    </location>
</feature>
<keyword evidence="9 16" id="KW-1133">Transmembrane helix</keyword>
<protein>
    <recommendedName>
        <fullName evidence="16">Phospholipid-transporting ATPase</fullName>
        <ecNumber evidence="16">7.6.2.1</ecNumber>
    </recommendedName>
</protein>
<dbReference type="InterPro" id="IPR032630">
    <property type="entry name" value="P_typ_ATPase_c"/>
</dbReference>
<feature type="binding site" evidence="15">
    <location>
        <position position="1173"/>
    </location>
    <ligand>
        <name>Mg(2+)</name>
        <dbReference type="ChEBI" id="CHEBI:18420"/>
    </ligand>
</feature>
<keyword evidence="5 14" id="KW-0547">Nucleotide-binding</keyword>
<feature type="transmembrane region" description="Helical" evidence="16">
    <location>
        <begin position="228"/>
        <end position="246"/>
    </location>
</feature>
<feature type="binding site" evidence="14">
    <location>
        <position position="1176"/>
    </location>
    <ligand>
        <name>ATP</name>
        <dbReference type="ChEBI" id="CHEBI:30616"/>
    </ligand>
</feature>